<name>K6YSV9_9ALTE</name>
<evidence type="ECO:0000256" key="7">
    <source>
        <dbReference type="SAM" id="Phobius"/>
    </source>
</evidence>
<feature type="domain" description="ABC3 transporter permease C-terminal" evidence="8">
    <location>
        <begin position="691"/>
        <end position="804"/>
    </location>
</feature>
<evidence type="ECO:0000256" key="3">
    <source>
        <dbReference type="ARBA" id="ARBA00022692"/>
    </source>
</evidence>
<dbReference type="eggNOG" id="COG0577">
    <property type="taxonomic scope" value="Bacteria"/>
</dbReference>
<keyword evidence="11" id="KW-1185">Reference proteome</keyword>
<comment type="similarity">
    <text evidence="6">Belongs to the ABC-4 integral membrane protein family.</text>
</comment>
<keyword evidence="4 7" id="KW-1133">Transmembrane helix</keyword>
<evidence type="ECO:0000256" key="4">
    <source>
        <dbReference type="ARBA" id="ARBA00022989"/>
    </source>
</evidence>
<feature type="transmembrane region" description="Helical" evidence="7">
    <location>
        <begin position="774"/>
        <end position="797"/>
    </location>
</feature>
<keyword evidence="5 7" id="KW-0472">Membrane</keyword>
<comment type="subcellular location">
    <subcellularLocation>
        <location evidence="1">Cell membrane</location>
        <topology evidence="1">Multi-pass membrane protein</topology>
    </subcellularLocation>
</comment>
<sequence>MNHYLYLIKQAWASLKQKPSFVVVVVSTMGTTLGALLCAVTLNYLLLVEPLTYPEQERIVVVDHRIVDAEQTTKKVAFSYAGLVHLYKSKEAFEQSAMMYFAQDVITSNEQQPLVNVTFTTPEIHQFLASSMAIGRVFDESEGLDSDNPVAILNYNTWQREFAGRKDILAHKITIGGVSYRIVGVLAKKFVEPELYTIGRKTHVWLPWDFNHAASKNKESFTNITENYRYVGLLKKGFDKEQAEMLLTPLVSDRWQQGVSHMDFFKNWSVKVEVRQLKDVVLGNSSSISIMILIGVIGLALIACLNISNLFMARIAEKQRQLAIQATLGATKRHLFKAIFVEINILMFMSIFLALAVSQVGFNVMQQHLNTVLPRIEELSLNMVTFGVAIILCVMLALIFSKLSTSLVNYSALKRPLQSSGKGSGIQVSKKYRQALVASQIALATVLVFANVTLFKDSLKTINSPVGFNTENLATLILNFNAPHYPTQEEAIPIMADILERLGSLQQVESVAQGSTPLDGFSFKALTVNNEQFTPYRKMIDENYFTLLEQRLLQGDNLTIVDRRDNSRSMLVNQAFANQLEADGDVVGMRLASINEPDFQIIGIVEDINIPGETAIGSGDARVPRMYAPNSLSEQTFILKLKPGQDLSREELAKAIGEVDKRYSVFDYIIASESLTKRLFVEITTAVTTTVLAFLVLFLAGIGIYGILSYSTQMRRFELGTRMALGAKRKHLIGLILKDNAWVIVIGMATSMVVMLLLYVAYQEQLSTYIGMELLGVFALTLCAISLLSLFACYWPLRKYINQPVAHSLRGSD</sequence>
<gene>
    <name evidence="10" type="ORF">GARC_4320</name>
</gene>
<protein>
    <recommendedName>
        <fullName evidence="12">ABC transporter permease</fullName>
    </recommendedName>
</protein>
<dbReference type="OrthoDB" id="5711186at2"/>
<dbReference type="GO" id="GO:0022857">
    <property type="term" value="F:transmembrane transporter activity"/>
    <property type="evidence" value="ECO:0007669"/>
    <property type="project" value="TreeGrafter"/>
</dbReference>
<feature type="transmembrane region" description="Helical" evidence="7">
    <location>
        <begin position="21"/>
        <end position="46"/>
    </location>
</feature>
<evidence type="ECO:0000256" key="1">
    <source>
        <dbReference type="ARBA" id="ARBA00004651"/>
    </source>
</evidence>
<evidence type="ECO:0000259" key="8">
    <source>
        <dbReference type="Pfam" id="PF02687"/>
    </source>
</evidence>
<dbReference type="STRING" id="493475.GARC_4320"/>
<evidence type="ECO:0000313" key="11">
    <source>
        <dbReference type="Proteomes" id="UP000006327"/>
    </source>
</evidence>
<feature type="domain" description="ABC3 transporter permease C-terminal" evidence="8">
    <location>
        <begin position="296"/>
        <end position="401"/>
    </location>
</feature>
<keyword evidence="3 7" id="KW-0812">Transmembrane</keyword>
<evidence type="ECO:0008006" key="12">
    <source>
        <dbReference type="Google" id="ProtNLM"/>
    </source>
</evidence>
<dbReference type="AlphaFoldDB" id="K6YSV9"/>
<proteinExistence type="inferred from homology"/>
<feature type="transmembrane region" description="Helical" evidence="7">
    <location>
        <begin position="741"/>
        <end position="762"/>
    </location>
</feature>
<evidence type="ECO:0000313" key="10">
    <source>
        <dbReference type="EMBL" id="GAC21262.1"/>
    </source>
</evidence>
<feature type="transmembrane region" description="Helical" evidence="7">
    <location>
        <begin position="334"/>
        <end position="359"/>
    </location>
</feature>
<dbReference type="Pfam" id="PF02687">
    <property type="entry name" value="FtsX"/>
    <property type="match status" value="2"/>
</dbReference>
<organism evidence="10 11">
    <name type="scientific">Paraglaciecola arctica BSs20135</name>
    <dbReference type="NCBI Taxonomy" id="493475"/>
    <lineage>
        <taxon>Bacteria</taxon>
        <taxon>Pseudomonadati</taxon>
        <taxon>Pseudomonadota</taxon>
        <taxon>Gammaproteobacteria</taxon>
        <taxon>Alteromonadales</taxon>
        <taxon>Alteromonadaceae</taxon>
        <taxon>Paraglaciecola</taxon>
    </lineage>
</organism>
<accession>K6YSV9</accession>
<dbReference type="InterPro" id="IPR025857">
    <property type="entry name" value="MacB_PCD"/>
</dbReference>
<comment type="caution">
    <text evidence="10">The sequence shown here is derived from an EMBL/GenBank/DDBJ whole genome shotgun (WGS) entry which is preliminary data.</text>
</comment>
<feature type="domain" description="MacB-like periplasmic core" evidence="9">
    <location>
        <begin position="441"/>
        <end position="647"/>
    </location>
</feature>
<evidence type="ECO:0000256" key="2">
    <source>
        <dbReference type="ARBA" id="ARBA00022475"/>
    </source>
</evidence>
<dbReference type="PANTHER" id="PTHR30572">
    <property type="entry name" value="MEMBRANE COMPONENT OF TRANSPORTER-RELATED"/>
    <property type="match status" value="1"/>
</dbReference>
<dbReference type="InterPro" id="IPR003838">
    <property type="entry name" value="ABC3_permease_C"/>
</dbReference>
<dbReference type="PANTHER" id="PTHR30572:SF4">
    <property type="entry name" value="ABC TRANSPORTER PERMEASE YTRF"/>
    <property type="match status" value="1"/>
</dbReference>
<evidence type="ECO:0000256" key="6">
    <source>
        <dbReference type="ARBA" id="ARBA00038076"/>
    </source>
</evidence>
<keyword evidence="2" id="KW-1003">Cell membrane</keyword>
<dbReference type="Pfam" id="PF12704">
    <property type="entry name" value="MacB_PCD"/>
    <property type="match status" value="2"/>
</dbReference>
<dbReference type="EMBL" id="BAEO01000062">
    <property type="protein sequence ID" value="GAC21262.1"/>
    <property type="molecule type" value="Genomic_DNA"/>
</dbReference>
<feature type="transmembrane region" description="Helical" evidence="7">
    <location>
        <begin position="288"/>
        <end position="313"/>
    </location>
</feature>
<dbReference type="InterPro" id="IPR050250">
    <property type="entry name" value="Macrolide_Exporter_MacB"/>
</dbReference>
<dbReference type="GO" id="GO:0005886">
    <property type="term" value="C:plasma membrane"/>
    <property type="evidence" value="ECO:0007669"/>
    <property type="project" value="UniProtKB-SubCell"/>
</dbReference>
<dbReference type="Proteomes" id="UP000006327">
    <property type="component" value="Unassembled WGS sequence"/>
</dbReference>
<reference evidence="10 11" key="1">
    <citation type="journal article" date="2017" name="Antonie Van Leeuwenhoek">
        <title>Rhizobium rhizosphaerae sp. nov., a novel species isolated from rice rhizosphere.</title>
        <authorList>
            <person name="Zhao J.J."/>
            <person name="Zhang J."/>
            <person name="Zhang R.J."/>
            <person name="Zhang C.W."/>
            <person name="Yin H.Q."/>
            <person name="Zhang X.X."/>
        </authorList>
    </citation>
    <scope>NUCLEOTIDE SEQUENCE [LARGE SCALE GENOMIC DNA]</scope>
    <source>
        <strain evidence="10 11">BSs20135</strain>
    </source>
</reference>
<evidence type="ECO:0000259" key="9">
    <source>
        <dbReference type="Pfam" id="PF12704"/>
    </source>
</evidence>
<feature type="transmembrane region" description="Helical" evidence="7">
    <location>
        <begin position="379"/>
        <end position="400"/>
    </location>
</feature>
<feature type="transmembrane region" description="Helical" evidence="7">
    <location>
        <begin position="686"/>
        <end position="708"/>
    </location>
</feature>
<dbReference type="RefSeq" id="WP_007624004.1">
    <property type="nucleotide sequence ID" value="NZ_BAEO01000062.1"/>
</dbReference>
<evidence type="ECO:0000256" key="5">
    <source>
        <dbReference type="ARBA" id="ARBA00023136"/>
    </source>
</evidence>
<feature type="domain" description="MacB-like periplasmic core" evidence="9">
    <location>
        <begin position="96"/>
        <end position="247"/>
    </location>
</feature>
<feature type="transmembrane region" description="Helical" evidence="7">
    <location>
        <begin position="435"/>
        <end position="455"/>
    </location>
</feature>